<feature type="transmembrane region" description="Helical" evidence="1">
    <location>
        <begin position="160"/>
        <end position="179"/>
    </location>
</feature>
<feature type="transmembrane region" description="Helical" evidence="1">
    <location>
        <begin position="42"/>
        <end position="59"/>
    </location>
</feature>
<feature type="transmembrane region" description="Helical" evidence="1">
    <location>
        <begin position="102"/>
        <end position="122"/>
    </location>
</feature>
<feature type="transmembrane region" description="Helical" evidence="1">
    <location>
        <begin position="79"/>
        <end position="96"/>
    </location>
</feature>
<dbReference type="AlphaFoldDB" id="A0A8J8GBW1"/>
<keyword evidence="4" id="KW-1185">Reference proteome</keyword>
<organism evidence="3 4">
    <name type="scientific">Frigoriflavimonas asaccharolytica</name>
    <dbReference type="NCBI Taxonomy" id="2735899"/>
    <lineage>
        <taxon>Bacteria</taxon>
        <taxon>Pseudomonadati</taxon>
        <taxon>Bacteroidota</taxon>
        <taxon>Flavobacteriia</taxon>
        <taxon>Flavobacteriales</taxon>
        <taxon>Weeksellaceae</taxon>
        <taxon>Frigoriflavimonas</taxon>
    </lineage>
</organism>
<sequence length="317" mass="34383">MVKNTTLKGVLLVALGATSYGMLATFVKMAYGEGYTTAEITFSQFAFGIIGMLIINLFLKNKAKTPTVKASKKNVSQLMLAGSSTGMTSIFYYLAVKFDIPVSIAIVLLMQTVWMGVVLESILDKKLPSARKMISVVIVLIGTALATNLLNTSVKLNPLGLFFGLLAAASFTTTMFTANRIATHISSAQRSLYMLFGGGTLVVLFTLLTQILPNQFPFFDQAMGIFSNAKAFNFQIFAKWAIILSLFGTVIPPLLLNAGFPLTGIGLGSIVSSLELPVSVLMAYFLLHEHVSFSQWIGILLIIAAIVVMNLKRRKKI</sequence>
<name>A0A8J8GBW1_9FLAO</name>
<dbReference type="PANTHER" id="PTHR22911">
    <property type="entry name" value="ACYL-MALONYL CONDENSING ENZYME-RELATED"/>
    <property type="match status" value="1"/>
</dbReference>
<feature type="transmembrane region" description="Helical" evidence="1">
    <location>
        <begin position="134"/>
        <end position="154"/>
    </location>
</feature>
<feature type="transmembrane region" description="Helical" evidence="1">
    <location>
        <begin position="191"/>
        <end position="212"/>
    </location>
</feature>
<feature type="transmembrane region" description="Helical" evidence="1">
    <location>
        <begin position="232"/>
        <end position="255"/>
    </location>
</feature>
<dbReference type="PANTHER" id="PTHR22911:SF137">
    <property type="entry name" value="SOLUTE CARRIER FAMILY 35 MEMBER G2-RELATED"/>
    <property type="match status" value="1"/>
</dbReference>
<dbReference type="InterPro" id="IPR000620">
    <property type="entry name" value="EamA_dom"/>
</dbReference>
<evidence type="ECO:0000256" key="1">
    <source>
        <dbReference type="SAM" id="Phobius"/>
    </source>
</evidence>
<keyword evidence="1" id="KW-0472">Membrane</keyword>
<keyword evidence="1" id="KW-1133">Transmembrane helix</keyword>
<accession>A0A8J8GBW1</accession>
<reference evidence="3" key="1">
    <citation type="submission" date="2020-05" db="EMBL/GenBank/DDBJ databases">
        <title>Genomic Encyclopedia of Type Strains, Phase IV (KMG-V): Genome sequencing to study the core and pangenomes of soil and plant-associated prokaryotes.</title>
        <authorList>
            <person name="Whitman W."/>
        </authorList>
    </citation>
    <scope>NUCLEOTIDE SEQUENCE</scope>
    <source>
        <strain evidence="3">16F</strain>
    </source>
</reference>
<evidence type="ECO:0000259" key="2">
    <source>
        <dbReference type="Pfam" id="PF00892"/>
    </source>
</evidence>
<dbReference type="Proteomes" id="UP000610746">
    <property type="component" value="Unassembled WGS sequence"/>
</dbReference>
<dbReference type="Gene3D" id="1.10.3730.20">
    <property type="match status" value="1"/>
</dbReference>
<feature type="domain" description="EamA" evidence="2">
    <location>
        <begin position="159"/>
        <end position="310"/>
    </location>
</feature>
<comment type="caution">
    <text evidence="3">The sequence shown here is derived from an EMBL/GenBank/DDBJ whole genome shotgun (WGS) entry which is preliminary data.</text>
</comment>
<dbReference type="EMBL" id="JABSNO010000013">
    <property type="protein sequence ID" value="NRS92857.1"/>
    <property type="molecule type" value="Genomic_DNA"/>
</dbReference>
<dbReference type="GO" id="GO:0016020">
    <property type="term" value="C:membrane"/>
    <property type="evidence" value="ECO:0007669"/>
    <property type="project" value="InterPro"/>
</dbReference>
<dbReference type="SUPFAM" id="SSF103481">
    <property type="entry name" value="Multidrug resistance efflux transporter EmrE"/>
    <property type="match status" value="2"/>
</dbReference>
<feature type="domain" description="EamA" evidence="2">
    <location>
        <begin position="8"/>
        <end position="146"/>
    </location>
</feature>
<evidence type="ECO:0000313" key="4">
    <source>
        <dbReference type="Proteomes" id="UP000610746"/>
    </source>
</evidence>
<feature type="transmembrane region" description="Helical" evidence="1">
    <location>
        <begin position="267"/>
        <end position="287"/>
    </location>
</feature>
<dbReference type="InterPro" id="IPR037185">
    <property type="entry name" value="EmrE-like"/>
</dbReference>
<evidence type="ECO:0000313" key="3">
    <source>
        <dbReference type="EMBL" id="NRS92857.1"/>
    </source>
</evidence>
<protein>
    <submittedName>
        <fullName evidence="3">Drug/metabolite transporter (DMT)-like permease</fullName>
    </submittedName>
</protein>
<proteinExistence type="predicted"/>
<feature type="transmembrane region" description="Helical" evidence="1">
    <location>
        <begin position="293"/>
        <end position="311"/>
    </location>
</feature>
<dbReference type="Pfam" id="PF00892">
    <property type="entry name" value="EamA"/>
    <property type="match status" value="2"/>
</dbReference>
<dbReference type="RefSeq" id="WP_173779442.1">
    <property type="nucleotide sequence ID" value="NZ_JABSNO010000013.1"/>
</dbReference>
<keyword evidence="1" id="KW-0812">Transmembrane</keyword>
<gene>
    <name evidence="3" type="ORF">HNQ03_001938</name>
</gene>